<organism evidence="4 5">
    <name type="scientific">Saccharothrix carnea</name>
    <dbReference type="NCBI Taxonomy" id="1280637"/>
    <lineage>
        <taxon>Bacteria</taxon>
        <taxon>Bacillati</taxon>
        <taxon>Actinomycetota</taxon>
        <taxon>Actinomycetes</taxon>
        <taxon>Pseudonocardiales</taxon>
        <taxon>Pseudonocardiaceae</taxon>
        <taxon>Saccharothrix</taxon>
    </lineage>
</organism>
<dbReference type="Proteomes" id="UP000241118">
    <property type="component" value="Unassembled WGS sequence"/>
</dbReference>
<dbReference type="InterPro" id="IPR008930">
    <property type="entry name" value="Terpenoid_cyclase/PrenylTrfase"/>
</dbReference>
<keyword evidence="2" id="KW-1133">Transmembrane helix</keyword>
<feature type="transmembrane region" description="Helical" evidence="2">
    <location>
        <begin position="423"/>
        <end position="444"/>
    </location>
</feature>
<keyword evidence="2" id="KW-0472">Membrane</keyword>
<dbReference type="CDD" id="cd00688">
    <property type="entry name" value="ISOPREN_C2_like"/>
    <property type="match status" value="1"/>
</dbReference>
<keyword evidence="3" id="KW-0732">Signal</keyword>
<keyword evidence="4" id="KW-0808">Transferase</keyword>
<evidence type="ECO:0000256" key="1">
    <source>
        <dbReference type="SAM" id="MobiDB-lite"/>
    </source>
</evidence>
<evidence type="ECO:0000256" key="2">
    <source>
        <dbReference type="SAM" id="Phobius"/>
    </source>
</evidence>
<feature type="chain" id="PRO_5015110620" evidence="3">
    <location>
        <begin position="48"/>
        <end position="454"/>
    </location>
</feature>
<evidence type="ECO:0000256" key="3">
    <source>
        <dbReference type="SAM" id="SignalP"/>
    </source>
</evidence>
<dbReference type="SUPFAM" id="SSF48239">
    <property type="entry name" value="Terpenoid cyclases/Protein prenyltransferases"/>
    <property type="match status" value="1"/>
</dbReference>
<name>A0A2P8IGF4_SACCR</name>
<proteinExistence type="predicted"/>
<keyword evidence="5" id="KW-1185">Reference proteome</keyword>
<reference evidence="4 5" key="1">
    <citation type="submission" date="2018-03" db="EMBL/GenBank/DDBJ databases">
        <title>Genomic Encyclopedia of Type Strains, Phase III (KMG-III): the genomes of soil and plant-associated and newly described type strains.</title>
        <authorList>
            <person name="Whitman W."/>
        </authorList>
    </citation>
    <scope>NUCLEOTIDE SEQUENCE [LARGE SCALE GENOMIC DNA]</scope>
    <source>
        <strain evidence="4 5">CGMCC 4.7097</strain>
    </source>
</reference>
<comment type="caution">
    <text evidence="4">The sequence shown here is derived from an EMBL/GenBank/DDBJ whole genome shotgun (WGS) entry which is preliminary data.</text>
</comment>
<keyword evidence="2" id="KW-0812">Transmembrane</keyword>
<gene>
    <name evidence="4" type="ORF">B0I31_102503</name>
</gene>
<dbReference type="EMBL" id="PYAX01000002">
    <property type="protein sequence ID" value="PSL57524.1"/>
    <property type="molecule type" value="Genomic_DNA"/>
</dbReference>
<dbReference type="AlphaFoldDB" id="A0A2P8IGF4"/>
<protein>
    <submittedName>
        <fullName evidence="4">Prenyltransferase/squalene oxidase-like repeat protein</fullName>
    </submittedName>
</protein>
<evidence type="ECO:0000313" key="5">
    <source>
        <dbReference type="Proteomes" id="UP000241118"/>
    </source>
</evidence>
<dbReference type="GO" id="GO:0016740">
    <property type="term" value="F:transferase activity"/>
    <property type="evidence" value="ECO:0007669"/>
    <property type="project" value="UniProtKB-KW"/>
</dbReference>
<feature type="signal peptide" evidence="3">
    <location>
        <begin position="1"/>
        <end position="47"/>
    </location>
</feature>
<evidence type="ECO:0000313" key="4">
    <source>
        <dbReference type="EMBL" id="PSL57524.1"/>
    </source>
</evidence>
<accession>A0A2P8IGF4</accession>
<sequence>MSVTAVRGPLAPRAPERPNMPLRRTAAVLAAAAVTALALVPPSQAQAVPTTDAGAAAAGWLARQLVDGDHFENVLDGVAYPDQGLTLDALFAFTAAGVAADRADRATAWLAEPAIIDNYLHFGDPAESFAGAHAKLALAVQVRGLDPTSFGGTDLIAGLTALRAPSGRFQDKSKYGDYSNGFTQAFAVLALDRWDGAPKAAVDYLVGTQCPNGGFPLVLEATPCVSHVDATAMAVQALLAVDRTAVADKALDWLSGDGVQQPGGGFRDEGQAGEGNANSTGLAAQALRAGGRTAAADKATAFLRSLQVGCTAVEADRGAIAFDKTAFTRATSLRASAQGVLGLVGVNFADLTAEGDQADVPVLDCPVTTTTPTSSTSDITTTTTTATTSTDATTTSTTTDATTTNAVVAVASNRGTLARTGAAVGPALWIGALLLVGGVLAVLLSRKRHADAGK</sequence>
<feature type="region of interest" description="Disordered" evidence="1">
    <location>
        <begin position="369"/>
        <end position="397"/>
    </location>
</feature>
<dbReference type="Gene3D" id="1.50.10.20">
    <property type="match status" value="1"/>
</dbReference>